<evidence type="ECO:0000313" key="8">
    <source>
        <dbReference type="Proteomes" id="UP000286976"/>
    </source>
</evidence>
<dbReference type="GO" id="GO:0000967">
    <property type="term" value="P:rRNA 5'-end processing"/>
    <property type="evidence" value="ECO:0007669"/>
    <property type="project" value="UniProtKB-UniRule"/>
</dbReference>
<evidence type="ECO:0000259" key="6">
    <source>
        <dbReference type="SMART" id="SM00732"/>
    </source>
</evidence>
<dbReference type="NCBIfam" id="TIGR00250">
    <property type="entry name" value="RNAse_H_YqgF"/>
    <property type="match status" value="1"/>
</dbReference>
<dbReference type="EC" id="3.1.-.-" evidence="5"/>
<sequence>MPEPPTQQAMTVLAFDFGTRSIGVAVGQSLTQTASPLAALKAKDGQPQWHLVSTLLDTWQPHLCVVGLPYNMDGTEQELTQLARKFANRLHGRFGVQVVLQDERLTTVSAKEELFAEYGYRGLAKDKIDSVSACLIAEDYFSQTPPIVGDD</sequence>
<evidence type="ECO:0000256" key="2">
    <source>
        <dbReference type="ARBA" id="ARBA00022517"/>
    </source>
</evidence>
<dbReference type="GO" id="GO:0005829">
    <property type="term" value="C:cytosol"/>
    <property type="evidence" value="ECO:0007669"/>
    <property type="project" value="TreeGrafter"/>
</dbReference>
<dbReference type="PANTHER" id="PTHR33317:SF4">
    <property type="entry name" value="POLYNUCLEOTIDYL TRANSFERASE, RIBONUCLEASE H-LIKE SUPERFAMILY PROTEIN"/>
    <property type="match status" value="1"/>
</dbReference>
<feature type="domain" description="YqgF/RNase H-like" evidence="6">
    <location>
        <begin position="10"/>
        <end position="110"/>
    </location>
</feature>
<name>A0A432X1B1_9GAMM</name>
<evidence type="ECO:0000256" key="4">
    <source>
        <dbReference type="ARBA" id="ARBA00022801"/>
    </source>
</evidence>
<gene>
    <name evidence="7" type="ORF">CWE15_07960</name>
</gene>
<comment type="similarity">
    <text evidence="5">Belongs to the YqgF HJR family.</text>
</comment>
<dbReference type="EMBL" id="PIPQ01000004">
    <property type="protein sequence ID" value="RUO40073.1"/>
    <property type="molecule type" value="Genomic_DNA"/>
</dbReference>
<protein>
    <recommendedName>
        <fullName evidence="5">Putative pre-16S rRNA nuclease</fullName>
        <ecNumber evidence="5">3.1.-.-</ecNumber>
    </recommendedName>
</protein>
<dbReference type="GO" id="GO:0004518">
    <property type="term" value="F:nuclease activity"/>
    <property type="evidence" value="ECO:0007669"/>
    <property type="project" value="UniProtKB-KW"/>
</dbReference>
<dbReference type="AlphaFoldDB" id="A0A432X1B1"/>
<dbReference type="Gene3D" id="3.30.420.140">
    <property type="entry name" value="YqgF/RNase H-like domain"/>
    <property type="match status" value="1"/>
</dbReference>
<accession>A0A432X1B1</accession>
<dbReference type="SMART" id="SM00732">
    <property type="entry name" value="YqgFc"/>
    <property type="match status" value="1"/>
</dbReference>
<organism evidence="7 8">
    <name type="scientific">Aliidiomarina taiwanensis</name>
    <dbReference type="NCBI Taxonomy" id="946228"/>
    <lineage>
        <taxon>Bacteria</taxon>
        <taxon>Pseudomonadati</taxon>
        <taxon>Pseudomonadota</taxon>
        <taxon>Gammaproteobacteria</taxon>
        <taxon>Alteromonadales</taxon>
        <taxon>Idiomarinaceae</taxon>
        <taxon>Aliidiomarina</taxon>
    </lineage>
</organism>
<comment type="subcellular location">
    <subcellularLocation>
        <location evidence="5">Cytoplasm</location>
    </subcellularLocation>
</comment>
<dbReference type="PANTHER" id="PTHR33317">
    <property type="entry name" value="POLYNUCLEOTIDYL TRANSFERASE, RIBONUCLEASE H-LIKE SUPERFAMILY PROTEIN"/>
    <property type="match status" value="1"/>
</dbReference>
<dbReference type="SUPFAM" id="SSF53098">
    <property type="entry name" value="Ribonuclease H-like"/>
    <property type="match status" value="1"/>
</dbReference>
<dbReference type="OrthoDB" id="9796140at2"/>
<dbReference type="Proteomes" id="UP000286976">
    <property type="component" value="Unassembled WGS sequence"/>
</dbReference>
<dbReference type="CDD" id="cd16964">
    <property type="entry name" value="YqgF"/>
    <property type="match status" value="1"/>
</dbReference>
<dbReference type="GO" id="GO:0016788">
    <property type="term" value="F:hydrolase activity, acting on ester bonds"/>
    <property type="evidence" value="ECO:0007669"/>
    <property type="project" value="UniProtKB-UniRule"/>
</dbReference>
<reference evidence="7 8" key="1">
    <citation type="journal article" date="2011" name="Front. Microbiol.">
        <title>Genomic signatures of strain selection and enhancement in Bacillus atrophaeus var. globigii, a historical biowarfare simulant.</title>
        <authorList>
            <person name="Gibbons H.S."/>
            <person name="Broomall S.M."/>
            <person name="McNew L.A."/>
            <person name="Daligault H."/>
            <person name="Chapman C."/>
            <person name="Bruce D."/>
            <person name="Karavis M."/>
            <person name="Krepps M."/>
            <person name="McGregor P.A."/>
            <person name="Hong C."/>
            <person name="Park K.H."/>
            <person name="Akmal A."/>
            <person name="Feldman A."/>
            <person name="Lin J.S."/>
            <person name="Chang W.E."/>
            <person name="Higgs B.W."/>
            <person name="Demirev P."/>
            <person name="Lindquist J."/>
            <person name="Liem A."/>
            <person name="Fochler E."/>
            <person name="Read T.D."/>
            <person name="Tapia R."/>
            <person name="Johnson S."/>
            <person name="Bishop-Lilly K.A."/>
            <person name="Detter C."/>
            <person name="Han C."/>
            <person name="Sozhamannan S."/>
            <person name="Rosenzweig C.N."/>
            <person name="Skowronski E.W."/>
        </authorList>
    </citation>
    <scope>NUCLEOTIDE SEQUENCE [LARGE SCALE GENOMIC DNA]</scope>
    <source>
        <strain evidence="7 8">AIT1</strain>
    </source>
</reference>
<comment type="function">
    <text evidence="5">Could be a nuclease involved in processing of the 5'-end of pre-16S rRNA.</text>
</comment>
<dbReference type="RefSeq" id="WP_126757556.1">
    <property type="nucleotide sequence ID" value="NZ_PIPQ01000004.1"/>
</dbReference>
<dbReference type="InterPro" id="IPR037027">
    <property type="entry name" value="YqgF/RNaseH-like_dom_sf"/>
</dbReference>
<keyword evidence="8" id="KW-1185">Reference proteome</keyword>
<evidence type="ECO:0000256" key="1">
    <source>
        <dbReference type="ARBA" id="ARBA00022490"/>
    </source>
</evidence>
<dbReference type="InterPro" id="IPR012337">
    <property type="entry name" value="RNaseH-like_sf"/>
</dbReference>
<keyword evidence="1 5" id="KW-0963">Cytoplasm</keyword>
<keyword evidence="2 5" id="KW-0690">Ribosome biogenesis</keyword>
<comment type="caution">
    <text evidence="7">The sequence shown here is derived from an EMBL/GenBank/DDBJ whole genome shotgun (WGS) entry which is preliminary data.</text>
</comment>
<keyword evidence="3 5" id="KW-0540">Nuclease</keyword>
<evidence type="ECO:0000313" key="7">
    <source>
        <dbReference type="EMBL" id="RUO40073.1"/>
    </source>
</evidence>
<dbReference type="InterPro" id="IPR006641">
    <property type="entry name" value="YqgF/RNaseH-like_dom"/>
</dbReference>
<evidence type="ECO:0000256" key="3">
    <source>
        <dbReference type="ARBA" id="ARBA00022722"/>
    </source>
</evidence>
<evidence type="ECO:0000256" key="5">
    <source>
        <dbReference type="HAMAP-Rule" id="MF_00651"/>
    </source>
</evidence>
<dbReference type="Pfam" id="PF03652">
    <property type="entry name" value="RuvX"/>
    <property type="match status" value="1"/>
</dbReference>
<dbReference type="HAMAP" id="MF_00651">
    <property type="entry name" value="Nuclease_YqgF"/>
    <property type="match status" value="1"/>
</dbReference>
<keyword evidence="4 5" id="KW-0378">Hydrolase</keyword>
<proteinExistence type="inferred from homology"/>
<dbReference type="InterPro" id="IPR005227">
    <property type="entry name" value="YqgF"/>
</dbReference>